<evidence type="ECO:0000313" key="3">
    <source>
        <dbReference type="Proteomes" id="UP000712600"/>
    </source>
</evidence>
<feature type="chain" id="PRO_5035857401" evidence="1">
    <location>
        <begin position="23"/>
        <end position="138"/>
    </location>
</feature>
<comment type="caution">
    <text evidence="2">The sequence shown here is derived from an EMBL/GenBank/DDBJ whole genome shotgun (WGS) entry which is preliminary data.</text>
</comment>
<name>A0A8S9RWS4_BRACR</name>
<evidence type="ECO:0000313" key="2">
    <source>
        <dbReference type="EMBL" id="KAF3584612.1"/>
    </source>
</evidence>
<feature type="signal peptide" evidence="1">
    <location>
        <begin position="1"/>
        <end position="22"/>
    </location>
</feature>
<keyword evidence="1" id="KW-0732">Signal</keyword>
<evidence type="ECO:0000256" key="1">
    <source>
        <dbReference type="SAM" id="SignalP"/>
    </source>
</evidence>
<sequence length="138" mass="15427">MNFMVYLIIIALLVVTQDNSRPAPHQVSPADKQWCVARPGTPAWLLQSNLNYSCGFVDCRDDQCFLISSTSLFEKVSLAMDISAAMSRQFRNIDDFPYYDKSLLGGCCEFADINIIHFASHNAYSLVGEECSQAWGEA</sequence>
<organism evidence="2 3">
    <name type="scientific">Brassica cretica</name>
    <name type="common">Mustard</name>
    <dbReference type="NCBI Taxonomy" id="69181"/>
    <lineage>
        <taxon>Eukaryota</taxon>
        <taxon>Viridiplantae</taxon>
        <taxon>Streptophyta</taxon>
        <taxon>Embryophyta</taxon>
        <taxon>Tracheophyta</taxon>
        <taxon>Spermatophyta</taxon>
        <taxon>Magnoliopsida</taxon>
        <taxon>eudicotyledons</taxon>
        <taxon>Gunneridae</taxon>
        <taxon>Pentapetalae</taxon>
        <taxon>rosids</taxon>
        <taxon>malvids</taxon>
        <taxon>Brassicales</taxon>
        <taxon>Brassicaceae</taxon>
        <taxon>Brassiceae</taxon>
        <taxon>Brassica</taxon>
    </lineage>
</organism>
<protein>
    <submittedName>
        <fullName evidence="2">Uncharacterized protein</fullName>
    </submittedName>
</protein>
<proteinExistence type="predicted"/>
<accession>A0A8S9RWS4</accession>
<reference evidence="2" key="1">
    <citation type="submission" date="2019-12" db="EMBL/GenBank/DDBJ databases">
        <title>Genome sequencing and annotation of Brassica cretica.</title>
        <authorList>
            <person name="Studholme D.J."/>
            <person name="Sarris P."/>
        </authorList>
    </citation>
    <scope>NUCLEOTIDE SEQUENCE</scope>
    <source>
        <strain evidence="2">PFS-109/04</strain>
        <tissue evidence="2">Leaf</tissue>
    </source>
</reference>
<dbReference type="EMBL" id="QGKX02000088">
    <property type="protein sequence ID" value="KAF3584612.1"/>
    <property type="molecule type" value="Genomic_DNA"/>
</dbReference>
<gene>
    <name evidence="2" type="ORF">F2Q69_00026413</name>
</gene>
<dbReference type="AlphaFoldDB" id="A0A8S9RWS4"/>
<dbReference type="Proteomes" id="UP000712600">
    <property type="component" value="Unassembled WGS sequence"/>
</dbReference>